<sequence>MRWLTSLALIVPAITACTLGAGLYWVDHKDFASLAAQRIAHATGRSVEIHHLHVRAGLWLTADLEGLSIANIPGGSRPQMITLDTLHAQIRLTTLLHGPVQSRDVIITGFSGIFERTPERQPNWRFAPADAQPGPTNTDKPENDAPDTHWFPGIRDVRILKSDVTYRSAGGSSYDARLDNMHLSSQSDTSPLLMTLAGAYNGTPVAIDTTMASIAMLRLSPRPYEAKAKITSGDLEIGFDGTLTDVLNVDGIKGHITVKTPTSRPLLDLAGLKDFQDTVPMEINGNFSHLQDSWHLEQTSGQIKGTVIKDATFDLEEGNHTKPDDIHANISLGALDVNSMLAGLSQPKGKKPTGRAAHTDIPLQVPLKPDPLLNIRLSATQVTYNDLSMSGLALNAEQAPGKIVVHELSLGYLGTTIRAQGSLKAARDGTDIDAQFDARHGDIDRLRKAAGFAPIPVKGKLGIQVIASARNAHTLNEATRKADLSAAVSMEQGEIAREIVEAASMDLRLIFRRPKGTVPITCLLGVMELHQGIGTVAPLRIRTSIGIVAAKASFDLNRHWFDLVFASRPFSTGFFALDIPVRVKGPFDSPQLSLAALSKQGKALLAESNTVTTLPPALRSFASGNACLRPTR</sequence>
<dbReference type="EMBL" id="BJUZ01000002">
    <property type="protein sequence ID" value="GEK93705.1"/>
    <property type="molecule type" value="Genomic_DNA"/>
</dbReference>
<dbReference type="InterPro" id="IPR007844">
    <property type="entry name" value="AsmA"/>
</dbReference>
<organism evidence="3 4">
    <name type="scientific">Gluconobacter wancherniae NBRC 103581</name>
    <dbReference type="NCBI Taxonomy" id="656744"/>
    <lineage>
        <taxon>Bacteria</taxon>
        <taxon>Pseudomonadati</taxon>
        <taxon>Pseudomonadota</taxon>
        <taxon>Alphaproteobacteria</taxon>
        <taxon>Acetobacterales</taxon>
        <taxon>Acetobacteraceae</taxon>
        <taxon>Gluconobacter</taxon>
    </lineage>
</organism>
<gene>
    <name evidence="3" type="ORF">GWA01_14750</name>
</gene>
<dbReference type="PANTHER" id="PTHR30441">
    <property type="entry name" value="DUF748 DOMAIN-CONTAINING PROTEIN"/>
    <property type="match status" value="1"/>
</dbReference>
<proteinExistence type="predicted"/>
<dbReference type="GO" id="GO:0005886">
    <property type="term" value="C:plasma membrane"/>
    <property type="evidence" value="ECO:0007669"/>
    <property type="project" value="TreeGrafter"/>
</dbReference>
<evidence type="ECO:0000256" key="1">
    <source>
        <dbReference type="SAM" id="MobiDB-lite"/>
    </source>
</evidence>
<dbReference type="Pfam" id="PF05170">
    <property type="entry name" value="AsmA"/>
    <property type="match status" value="1"/>
</dbReference>
<dbReference type="GO" id="GO:0090313">
    <property type="term" value="P:regulation of protein targeting to membrane"/>
    <property type="evidence" value="ECO:0007669"/>
    <property type="project" value="TreeGrafter"/>
</dbReference>
<evidence type="ECO:0000259" key="2">
    <source>
        <dbReference type="Pfam" id="PF05170"/>
    </source>
</evidence>
<comment type="caution">
    <text evidence="3">The sequence shown here is derived from an EMBL/GenBank/DDBJ whole genome shotgun (WGS) entry which is preliminary data.</text>
</comment>
<accession>A0A511AZS5</accession>
<name>A0A511AZS5_9PROT</name>
<dbReference type="PROSITE" id="PS51257">
    <property type="entry name" value="PROKAR_LIPOPROTEIN"/>
    <property type="match status" value="1"/>
</dbReference>
<protein>
    <recommendedName>
        <fullName evidence="2">AsmA domain-containing protein</fullName>
    </recommendedName>
</protein>
<dbReference type="Proteomes" id="UP000321230">
    <property type="component" value="Unassembled WGS sequence"/>
</dbReference>
<dbReference type="PANTHER" id="PTHR30441:SF4">
    <property type="entry name" value="PROTEIN ASMA"/>
    <property type="match status" value="1"/>
</dbReference>
<dbReference type="RefSeq" id="WP_146795729.1">
    <property type="nucleotide sequence ID" value="NZ_BARC01000003.1"/>
</dbReference>
<dbReference type="AlphaFoldDB" id="A0A511AZS5"/>
<reference evidence="3 4" key="1">
    <citation type="submission" date="2019-07" db="EMBL/GenBank/DDBJ databases">
        <title>Whole genome shotgun sequence of Gluconobacter wancherniae NBRC 103581.</title>
        <authorList>
            <person name="Hosoyama A."/>
            <person name="Uohara A."/>
            <person name="Ohji S."/>
            <person name="Ichikawa N."/>
        </authorList>
    </citation>
    <scope>NUCLEOTIDE SEQUENCE [LARGE SCALE GENOMIC DNA]</scope>
    <source>
        <strain evidence="3 4">NBRC 103581</strain>
    </source>
</reference>
<evidence type="ECO:0000313" key="3">
    <source>
        <dbReference type="EMBL" id="GEK93705.1"/>
    </source>
</evidence>
<dbReference type="OrthoDB" id="7245203at2"/>
<evidence type="ECO:0000313" key="4">
    <source>
        <dbReference type="Proteomes" id="UP000321230"/>
    </source>
</evidence>
<dbReference type="InterPro" id="IPR052894">
    <property type="entry name" value="AsmA-related"/>
</dbReference>
<keyword evidence="4" id="KW-1185">Reference proteome</keyword>
<feature type="region of interest" description="Disordered" evidence="1">
    <location>
        <begin position="121"/>
        <end position="148"/>
    </location>
</feature>
<feature type="domain" description="AsmA" evidence="2">
    <location>
        <begin position="21"/>
        <end position="167"/>
    </location>
</feature>